<comment type="caution">
    <text evidence="1">The sequence shown here is derived from an EMBL/GenBank/DDBJ whole genome shotgun (WGS) entry which is preliminary data.</text>
</comment>
<proteinExistence type="predicted"/>
<keyword evidence="2" id="KW-1185">Reference proteome</keyword>
<evidence type="ECO:0000313" key="1">
    <source>
        <dbReference type="EMBL" id="RPF49696.1"/>
    </source>
</evidence>
<organism evidence="1 2">
    <name type="scientific">Thermodesulfitimonas autotrophica</name>
    <dbReference type="NCBI Taxonomy" id="1894989"/>
    <lineage>
        <taxon>Bacteria</taxon>
        <taxon>Bacillati</taxon>
        <taxon>Bacillota</taxon>
        <taxon>Clostridia</taxon>
        <taxon>Thermoanaerobacterales</taxon>
        <taxon>Thermoanaerobacteraceae</taxon>
        <taxon>Thermodesulfitimonas</taxon>
    </lineage>
</organism>
<dbReference type="EMBL" id="RKRE01000001">
    <property type="protein sequence ID" value="RPF49696.1"/>
    <property type="molecule type" value="Genomic_DNA"/>
</dbReference>
<protein>
    <recommendedName>
        <fullName evidence="3">PASTA domain-containing protein</fullName>
    </recommendedName>
</protein>
<reference evidence="1 2" key="1">
    <citation type="submission" date="2018-11" db="EMBL/GenBank/DDBJ databases">
        <title>Genomic Encyclopedia of Type Strains, Phase IV (KMG-IV): sequencing the most valuable type-strain genomes for metagenomic binning, comparative biology and taxonomic classification.</title>
        <authorList>
            <person name="Goeker M."/>
        </authorList>
    </citation>
    <scope>NUCLEOTIDE SEQUENCE [LARGE SCALE GENOMIC DNA]</scope>
    <source>
        <strain evidence="1 2">DSM 102936</strain>
    </source>
</reference>
<dbReference type="AlphaFoldDB" id="A0A3N5AWS2"/>
<name>A0A3N5AWS2_9THEO</name>
<gene>
    <name evidence="1" type="ORF">EDD75_0516</name>
</gene>
<evidence type="ECO:0000313" key="2">
    <source>
        <dbReference type="Proteomes" id="UP000282654"/>
    </source>
</evidence>
<dbReference type="Proteomes" id="UP000282654">
    <property type="component" value="Unassembled WGS sequence"/>
</dbReference>
<dbReference type="RefSeq" id="WP_123927555.1">
    <property type="nucleotide sequence ID" value="NZ_RKRE01000001.1"/>
</dbReference>
<sequence>MLEELLGRELGEALVRLERAGFRPEVKVTVAPKGQAAERQRVVRLRLLPEMRVELLVVYDAVSLPGNANCWGAV</sequence>
<accession>A0A3N5AWS2</accession>
<evidence type="ECO:0008006" key="3">
    <source>
        <dbReference type="Google" id="ProtNLM"/>
    </source>
</evidence>